<dbReference type="PANTHER" id="PTHR35562:SF2">
    <property type="entry name" value="DNA ENDONUCLEASE SMRA-RELATED"/>
    <property type="match status" value="1"/>
</dbReference>
<organism evidence="2">
    <name type="scientific">marine metagenome</name>
    <dbReference type="NCBI Taxonomy" id="408172"/>
    <lineage>
        <taxon>unclassified sequences</taxon>
        <taxon>metagenomes</taxon>
        <taxon>ecological metagenomes</taxon>
    </lineage>
</organism>
<gene>
    <name evidence="2" type="ORF">METZ01_LOCUS125011</name>
</gene>
<dbReference type="AlphaFoldDB" id="A0A381Y6Y6"/>
<accession>A0A381Y6Y6</accession>
<proteinExistence type="predicted"/>
<name>A0A381Y6Y6_9ZZZZ</name>
<dbReference type="InterPro" id="IPR036063">
    <property type="entry name" value="Smr_dom_sf"/>
</dbReference>
<sequence length="154" mass="17867">MPAINKNISFKKREKNKILLSEIKNTPTPLNISKFEIEINKTNKKLKKGKIPIDKKIDFHGLSLLDAENIFIHTINSCYKKNLRCILFITGKGVLKKTTNVSGEQKLYYGKIRSNFMIWTKKKELSKCILNVQQASIRYGADGAFFVYLRRKRN</sequence>
<evidence type="ECO:0000313" key="2">
    <source>
        <dbReference type="EMBL" id="SVA72157.1"/>
    </source>
</evidence>
<dbReference type="Gene3D" id="3.30.1370.110">
    <property type="match status" value="1"/>
</dbReference>
<reference evidence="2" key="1">
    <citation type="submission" date="2018-05" db="EMBL/GenBank/DDBJ databases">
        <authorList>
            <person name="Lanie J.A."/>
            <person name="Ng W.-L."/>
            <person name="Kazmierczak K.M."/>
            <person name="Andrzejewski T.M."/>
            <person name="Davidsen T.M."/>
            <person name="Wayne K.J."/>
            <person name="Tettelin H."/>
            <person name="Glass J.I."/>
            <person name="Rusch D."/>
            <person name="Podicherti R."/>
            <person name="Tsui H.-C.T."/>
            <person name="Winkler M.E."/>
        </authorList>
    </citation>
    <scope>NUCLEOTIDE SEQUENCE</scope>
</reference>
<evidence type="ECO:0000259" key="1">
    <source>
        <dbReference type="PROSITE" id="PS50828"/>
    </source>
</evidence>
<dbReference type="PROSITE" id="PS50828">
    <property type="entry name" value="SMR"/>
    <property type="match status" value="1"/>
</dbReference>
<dbReference type="SUPFAM" id="SSF160443">
    <property type="entry name" value="SMR domain-like"/>
    <property type="match status" value="1"/>
</dbReference>
<dbReference type="PANTHER" id="PTHR35562">
    <property type="entry name" value="DNA ENDONUCLEASE SMRA-RELATED"/>
    <property type="match status" value="1"/>
</dbReference>
<dbReference type="Pfam" id="PF01713">
    <property type="entry name" value="Smr"/>
    <property type="match status" value="1"/>
</dbReference>
<feature type="domain" description="Smr" evidence="1">
    <location>
        <begin position="57"/>
        <end position="150"/>
    </location>
</feature>
<dbReference type="InterPro" id="IPR002625">
    <property type="entry name" value="Smr_dom"/>
</dbReference>
<protein>
    <recommendedName>
        <fullName evidence="1">Smr domain-containing protein</fullName>
    </recommendedName>
</protein>
<dbReference type="EMBL" id="UINC01017413">
    <property type="protein sequence ID" value="SVA72157.1"/>
    <property type="molecule type" value="Genomic_DNA"/>
</dbReference>